<dbReference type="SUPFAM" id="SSF52540">
    <property type="entry name" value="P-loop containing nucleoside triphosphate hydrolases"/>
    <property type="match status" value="2"/>
</dbReference>
<dbReference type="InterPro" id="IPR012340">
    <property type="entry name" value="NA-bd_OB-fold"/>
</dbReference>
<comment type="function">
    <text evidence="15">Plays a critical role in recombination and DNA repair. Helps process Holliday junction intermediates to mature products by catalyzing branch migration. Has replication fork regression activity, unwinds stalled or blocked replication forks to make a HJ that can be resolved. Has a DNA unwinding activity characteristic of a DNA helicase with 3'-5' polarity.</text>
</comment>
<feature type="domain" description="Helicase C-terminal" evidence="17">
    <location>
        <begin position="486"/>
        <end position="646"/>
    </location>
</feature>
<dbReference type="Pfam" id="PF00271">
    <property type="entry name" value="Helicase_C"/>
    <property type="match status" value="1"/>
</dbReference>
<dbReference type="NCBIfam" id="TIGR00643">
    <property type="entry name" value="recG"/>
    <property type="match status" value="1"/>
</dbReference>
<dbReference type="SUPFAM" id="SSF50249">
    <property type="entry name" value="Nucleic acid-binding proteins"/>
    <property type="match status" value="1"/>
</dbReference>
<dbReference type="InterPro" id="IPR027417">
    <property type="entry name" value="P-loop_NTPase"/>
</dbReference>
<keyword evidence="10 15" id="KW-0234">DNA repair</keyword>
<dbReference type="PANTHER" id="PTHR47964:SF1">
    <property type="entry name" value="ATP-DEPENDENT DNA HELICASE HOMOLOG RECG, CHLOROPLASTIC"/>
    <property type="match status" value="1"/>
</dbReference>
<keyword evidence="5 15" id="KW-0378">Hydrolase</keyword>
<evidence type="ECO:0000256" key="8">
    <source>
        <dbReference type="ARBA" id="ARBA00023125"/>
    </source>
</evidence>
<comment type="similarity">
    <text evidence="1 15">Belongs to the helicase family. RecG subfamily.</text>
</comment>
<keyword evidence="3 15" id="KW-0547">Nucleotide-binding</keyword>
<dbReference type="SMART" id="SM00490">
    <property type="entry name" value="HELICc"/>
    <property type="match status" value="1"/>
</dbReference>
<dbReference type="InterPro" id="IPR004609">
    <property type="entry name" value="ATP-dep_DNA_helicase_RecG"/>
</dbReference>
<dbReference type="Proteomes" id="UP000236394">
    <property type="component" value="Unassembled WGS sequence"/>
</dbReference>
<dbReference type="PROSITE" id="PS51194">
    <property type="entry name" value="HELICASE_CTER"/>
    <property type="match status" value="1"/>
</dbReference>
<accession>A0A2J8B1Z2</accession>
<dbReference type="Pfam" id="PF00270">
    <property type="entry name" value="DEAD"/>
    <property type="match status" value="1"/>
</dbReference>
<evidence type="ECO:0000256" key="6">
    <source>
        <dbReference type="ARBA" id="ARBA00022806"/>
    </source>
</evidence>
<dbReference type="Gene3D" id="2.40.50.140">
    <property type="entry name" value="Nucleic acid-binding proteins"/>
    <property type="match status" value="1"/>
</dbReference>
<evidence type="ECO:0000256" key="11">
    <source>
        <dbReference type="ARBA" id="ARBA00023235"/>
    </source>
</evidence>
<dbReference type="GO" id="GO:0043138">
    <property type="term" value="F:3'-5' DNA helicase activity"/>
    <property type="evidence" value="ECO:0007669"/>
    <property type="project" value="UniProtKB-EC"/>
</dbReference>
<evidence type="ECO:0000256" key="4">
    <source>
        <dbReference type="ARBA" id="ARBA00022763"/>
    </source>
</evidence>
<evidence type="ECO:0000256" key="14">
    <source>
        <dbReference type="ARBA" id="ARBA00048988"/>
    </source>
</evidence>
<dbReference type="InterPro" id="IPR011545">
    <property type="entry name" value="DEAD/DEAH_box_helicase_dom"/>
</dbReference>
<keyword evidence="6 15" id="KW-0347">Helicase</keyword>
<evidence type="ECO:0000256" key="13">
    <source>
        <dbReference type="ARBA" id="ARBA00034808"/>
    </source>
</evidence>
<evidence type="ECO:0000259" key="16">
    <source>
        <dbReference type="PROSITE" id="PS51192"/>
    </source>
</evidence>
<evidence type="ECO:0000256" key="9">
    <source>
        <dbReference type="ARBA" id="ARBA00023172"/>
    </source>
</evidence>
<evidence type="ECO:0000313" key="18">
    <source>
        <dbReference type="EMBL" id="PNH18787.1"/>
    </source>
</evidence>
<dbReference type="InterPro" id="IPR045562">
    <property type="entry name" value="RecG_dom3_C"/>
</dbReference>
<protein>
    <recommendedName>
        <fullName evidence="2 15">ATP-dependent DNA helicase RecG</fullName>
        <ecNumber evidence="13 15">5.6.2.4</ecNumber>
    </recommendedName>
</protein>
<comment type="caution">
    <text evidence="18">The sequence shown here is derived from an EMBL/GenBank/DDBJ whole genome shotgun (WGS) entry which is preliminary data.</text>
</comment>
<evidence type="ECO:0000256" key="3">
    <source>
        <dbReference type="ARBA" id="ARBA00022741"/>
    </source>
</evidence>
<dbReference type="EC" id="5.6.2.4" evidence="13 15"/>
<reference evidence="19" key="1">
    <citation type="submission" date="2017-04" db="EMBL/GenBank/DDBJ databases">
        <authorList>
            <person name="Bumgarner R.E."/>
            <person name="Fredricks D.N."/>
            <person name="Srinivasan S."/>
        </authorList>
    </citation>
    <scope>NUCLEOTIDE SEQUENCE [LARGE SCALE GENOMIC DNA]</scope>
    <source>
        <strain evidence="19">KA00405</strain>
    </source>
</reference>
<dbReference type="Pfam" id="PF19833">
    <property type="entry name" value="RecG_dom3_C"/>
    <property type="match status" value="1"/>
</dbReference>
<dbReference type="RefSeq" id="WP_102892466.1">
    <property type="nucleotide sequence ID" value="NZ_NBZD01000002.1"/>
</dbReference>
<dbReference type="InterPro" id="IPR033454">
    <property type="entry name" value="RecG_wedge"/>
</dbReference>
<comment type="catalytic activity">
    <reaction evidence="14 15">
        <text>ATP + H2O = ADP + phosphate + H(+)</text>
        <dbReference type="Rhea" id="RHEA:13065"/>
        <dbReference type="ChEBI" id="CHEBI:15377"/>
        <dbReference type="ChEBI" id="CHEBI:15378"/>
        <dbReference type="ChEBI" id="CHEBI:30616"/>
        <dbReference type="ChEBI" id="CHEBI:43474"/>
        <dbReference type="ChEBI" id="CHEBI:456216"/>
        <dbReference type="EC" id="5.6.2.4"/>
    </reaction>
</comment>
<dbReference type="NCBIfam" id="NF008165">
    <property type="entry name" value="PRK10917.1-3"/>
    <property type="match status" value="1"/>
</dbReference>
<dbReference type="GO" id="GO:0006310">
    <property type="term" value="P:DNA recombination"/>
    <property type="evidence" value="ECO:0007669"/>
    <property type="project" value="UniProtKB-UniRule"/>
</dbReference>
<comment type="catalytic activity">
    <reaction evidence="12 15">
        <text>Couples ATP hydrolysis with the unwinding of duplex DNA by translocating in the 3'-5' direction.</text>
        <dbReference type="EC" id="5.6.2.4"/>
    </reaction>
</comment>
<evidence type="ECO:0000256" key="10">
    <source>
        <dbReference type="ARBA" id="ARBA00023204"/>
    </source>
</evidence>
<evidence type="ECO:0000256" key="7">
    <source>
        <dbReference type="ARBA" id="ARBA00022840"/>
    </source>
</evidence>
<keyword evidence="9 15" id="KW-0233">DNA recombination</keyword>
<proteinExistence type="inferred from homology"/>
<evidence type="ECO:0000256" key="12">
    <source>
        <dbReference type="ARBA" id="ARBA00034617"/>
    </source>
</evidence>
<evidence type="ECO:0000256" key="15">
    <source>
        <dbReference type="RuleBase" id="RU363016"/>
    </source>
</evidence>
<evidence type="ECO:0000256" key="2">
    <source>
        <dbReference type="ARBA" id="ARBA00017846"/>
    </source>
</evidence>
<evidence type="ECO:0000259" key="17">
    <source>
        <dbReference type="PROSITE" id="PS51194"/>
    </source>
</evidence>
<dbReference type="NCBIfam" id="NF008168">
    <property type="entry name" value="PRK10917.2-2"/>
    <property type="match status" value="1"/>
</dbReference>
<dbReference type="GO" id="GO:0005524">
    <property type="term" value="F:ATP binding"/>
    <property type="evidence" value="ECO:0007669"/>
    <property type="project" value="UniProtKB-KW"/>
</dbReference>
<dbReference type="PROSITE" id="PS51192">
    <property type="entry name" value="HELICASE_ATP_BIND_1"/>
    <property type="match status" value="1"/>
</dbReference>
<feature type="domain" description="Helicase ATP-binding" evidence="16">
    <location>
        <begin position="304"/>
        <end position="467"/>
    </location>
</feature>
<evidence type="ECO:0000256" key="1">
    <source>
        <dbReference type="ARBA" id="ARBA00007504"/>
    </source>
</evidence>
<evidence type="ECO:0000313" key="19">
    <source>
        <dbReference type="Proteomes" id="UP000236394"/>
    </source>
</evidence>
<dbReference type="AlphaFoldDB" id="A0A2J8B1Z2"/>
<sequence length="718" mass="79850">MKPTNSAPEAITANRKIDPVGSVTQLAGVSAKRAALMARLNINTCRDLLNYWPRRYEDWATLSTLADIEPEQEVTVLARCITMPHLQYKGKLSYLRVGLADASDQLGVIWFNQPYLETQLDIDKVYLFHGTISKNRPLSLQNPAFTPVPELAEAPLNTIKPSALANTFIRPVYPLTAGLTQGVLRNLIRQCLTAMREQLEREDYLPLKMRQRQHLTTYVYAVEHIHFPTCLEDYTIARERLVFEELFFMQLGLQLLKKRRLNGQTAPIINLDKTAETKYQSVVNALPYRLTKAQIAALQDISTDLAVGIPMDRLVQGDVGSGKTIVAALALYRTVLAGYQGLLMAPTGILAEQHYNNISSLLTPYGIKVALLTGKTKGAAKRQITQALSTGEIDLLIGTQAILNDNLQMLHPGLVVTDEQHRFGVNQRLAMIKRQDEQRPHVLVMSATPIPRSLALVLYGDLSISIIDELPPGRLPIKTYTVGSADLERAYALIHKLLRLGQQAYVICPLKADTGHSESFAATELGEELKNKVFPEFTIGLLHGAMKENEKQTVMADFKNGKINILVSTTVVEVGVDNPNATVLLVMNAERFGLAQLHQLRGRVGRGKLQSYCLLHSDRQQGTARERLVQMCHSNDGYQLAEADLRLRGPGDFFGVRQHGLPEFKLANLYEDAGILARAGREVQQILAEDDGRHEKNFALYQQALTERLGEIFTGGGI</sequence>
<dbReference type="InterPro" id="IPR014001">
    <property type="entry name" value="Helicase_ATP-bd"/>
</dbReference>
<organism evidence="18 19">
    <name type="scientific">Mageeibacillus indolicus</name>
    <dbReference type="NCBI Taxonomy" id="884684"/>
    <lineage>
        <taxon>Bacteria</taxon>
        <taxon>Bacillati</taxon>
        <taxon>Bacillota</taxon>
        <taxon>Clostridia</taxon>
        <taxon>Eubacteriales</taxon>
        <taxon>Oscillospiraceae</taxon>
        <taxon>Mageeibacillus</taxon>
    </lineage>
</organism>
<dbReference type="InterPro" id="IPR047112">
    <property type="entry name" value="RecG/Mfd"/>
</dbReference>
<dbReference type="GO" id="GO:0016887">
    <property type="term" value="F:ATP hydrolysis activity"/>
    <property type="evidence" value="ECO:0007669"/>
    <property type="project" value="RHEA"/>
</dbReference>
<keyword evidence="8" id="KW-0238">DNA-binding</keyword>
<name>A0A2J8B1Z2_9FIRM</name>
<evidence type="ECO:0000256" key="5">
    <source>
        <dbReference type="ARBA" id="ARBA00022801"/>
    </source>
</evidence>
<dbReference type="SMART" id="SM00487">
    <property type="entry name" value="DEXDc"/>
    <property type="match status" value="1"/>
</dbReference>
<dbReference type="Gene3D" id="3.40.50.300">
    <property type="entry name" value="P-loop containing nucleotide triphosphate hydrolases"/>
    <property type="match status" value="2"/>
</dbReference>
<dbReference type="InterPro" id="IPR001650">
    <property type="entry name" value="Helicase_C-like"/>
</dbReference>
<keyword evidence="7 15" id="KW-0067">ATP-binding</keyword>
<dbReference type="Pfam" id="PF17191">
    <property type="entry name" value="RecG_wedge"/>
    <property type="match status" value="1"/>
</dbReference>
<keyword evidence="4 15" id="KW-0227">DNA damage</keyword>
<gene>
    <name evidence="18" type="ORF">B7R76_04330</name>
</gene>
<dbReference type="GO" id="GO:0003677">
    <property type="term" value="F:DNA binding"/>
    <property type="evidence" value="ECO:0007669"/>
    <property type="project" value="UniProtKB-KW"/>
</dbReference>
<dbReference type="GO" id="GO:0006281">
    <property type="term" value="P:DNA repair"/>
    <property type="evidence" value="ECO:0007669"/>
    <property type="project" value="UniProtKB-UniRule"/>
</dbReference>
<dbReference type="CDD" id="cd17992">
    <property type="entry name" value="DEXHc_RecG"/>
    <property type="match status" value="1"/>
</dbReference>
<dbReference type="EMBL" id="NBZD01000002">
    <property type="protein sequence ID" value="PNH18787.1"/>
    <property type="molecule type" value="Genomic_DNA"/>
</dbReference>
<dbReference type="PANTHER" id="PTHR47964">
    <property type="entry name" value="ATP-DEPENDENT DNA HELICASE HOMOLOG RECG, CHLOROPLASTIC"/>
    <property type="match status" value="1"/>
</dbReference>
<keyword evidence="11" id="KW-0413">Isomerase</keyword>